<name>A0A975G753_9BACT</name>
<reference evidence="2" key="1">
    <citation type="submission" date="2021-04" db="EMBL/GenBank/DDBJ databases">
        <title>Luteolibacter sp. 32A isolated from the skin of an Anderson's salamander (Ambystoma andersonii).</title>
        <authorList>
            <person name="Spergser J."/>
            <person name="Busse H.-J."/>
        </authorList>
    </citation>
    <scope>NUCLEOTIDE SEQUENCE</scope>
    <source>
        <strain evidence="2">32A</strain>
    </source>
</reference>
<feature type="transmembrane region" description="Helical" evidence="1">
    <location>
        <begin position="44"/>
        <end position="65"/>
    </location>
</feature>
<organism evidence="2 3">
    <name type="scientific">Luteolibacter ambystomatis</name>
    <dbReference type="NCBI Taxonomy" id="2824561"/>
    <lineage>
        <taxon>Bacteria</taxon>
        <taxon>Pseudomonadati</taxon>
        <taxon>Verrucomicrobiota</taxon>
        <taxon>Verrucomicrobiia</taxon>
        <taxon>Verrucomicrobiales</taxon>
        <taxon>Verrucomicrobiaceae</taxon>
        <taxon>Luteolibacter</taxon>
    </lineage>
</organism>
<keyword evidence="3" id="KW-1185">Reference proteome</keyword>
<accession>A0A975G753</accession>
<keyword evidence="1" id="KW-0472">Membrane</keyword>
<dbReference type="Proteomes" id="UP000676169">
    <property type="component" value="Chromosome"/>
</dbReference>
<dbReference type="AlphaFoldDB" id="A0A975G753"/>
<dbReference type="KEGG" id="lamb:KBB96_14200"/>
<dbReference type="RefSeq" id="WP_211630104.1">
    <property type="nucleotide sequence ID" value="NZ_CP073100.1"/>
</dbReference>
<proteinExistence type="predicted"/>
<evidence type="ECO:0000256" key="1">
    <source>
        <dbReference type="SAM" id="Phobius"/>
    </source>
</evidence>
<evidence type="ECO:0000313" key="2">
    <source>
        <dbReference type="EMBL" id="QUE50015.1"/>
    </source>
</evidence>
<keyword evidence="1" id="KW-0812">Transmembrane</keyword>
<sequence length="308" mass="34422">MKEPSRGKQLEDIIAGFRGTRIRRSRRVAPSREVKRVDPFVRKVRLIATGAIALIVLCIASFMILRQAKTESGTQVFTPPVAVGKAAEVTTQKWSQDHSAGTAASDCLKTVMALDDSTLTHLRPLDGIKDRLREHRQELEELAAKPWSVGPFRVVQDSYLMLPVEFKGMGMRVAWFERTAKGEWLLDLDSFLGISDVPIPSLALSKEEGPFLLRGYSRPGGNIRPDTLELRAPVGEGKVRLRFDGDADGNLDLITAVRSTECPVMLMVSRLKTPLDGCAWKVDRVLGKEWFLPVDRRLKLENSQAFTR</sequence>
<gene>
    <name evidence="2" type="ORF">KBB96_14200</name>
</gene>
<keyword evidence="1" id="KW-1133">Transmembrane helix</keyword>
<dbReference type="EMBL" id="CP073100">
    <property type="protein sequence ID" value="QUE50015.1"/>
    <property type="molecule type" value="Genomic_DNA"/>
</dbReference>
<protein>
    <submittedName>
        <fullName evidence="2">Uncharacterized protein</fullName>
    </submittedName>
</protein>
<evidence type="ECO:0000313" key="3">
    <source>
        <dbReference type="Proteomes" id="UP000676169"/>
    </source>
</evidence>